<dbReference type="EMBL" id="ML119214">
    <property type="protein sequence ID" value="RPB06842.1"/>
    <property type="molecule type" value="Genomic_DNA"/>
</dbReference>
<dbReference type="STRING" id="1392247.A0A3N4KC00"/>
<accession>A0A3N4KC00</accession>
<dbReference type="InterPro" id="IPR004875">
    <property type="entry name" value="DDE_SF_endonuclease_dom"/>
</dbReference>
<dbReference type="GO" id="GO:0003676">
    <property type="term" value="F:nucleic acid binding"/>
    <property type="evidence" value="ECO:0007669"/>
    <property type="project" value="InterPro"/>
</dbReference>
<feature type="non-terminal residue" evidence="2">
    <location>
        <position position="1"/>
    </location>
</feature>
<evidence type="ECO:0000259" key="1">
    <source>
        <dbReference type="Pfam" id="PF03184"/>
    </source>
</evidence>
<keyword evidence="3" id="KW-1185">Reference proteome</keyword>
<gene>
    <name evidence="2" type="ORF">P167DRAFT_478422</name>
</gene>
<dbReference type="Proteomes" id="UP000277580">
    <property type="component" value="Unassembled WGS sequence"/>
</dbReference>
<name>A0A3N4KC00_9PEZI</name>
<sequence>DGHVSHCTWQFFSFCLANKIIPLCLPAHSTHLLQPLDVGLFGPYQRNYSNALDGWLQDGNVGIHKGTFYPLLLQARKLTFTKKNILSAFEATGINPLKP</sequence>
<dbReference type="Pfam" id="PF03184">
    <property type="entry name" value="DDE_1"/>
    <property type="match status" value="1"/>
</dbReference>
<dbReference type="InParanoid" id="A0A3N4KC00"/>
<dbReference type="OrthoDB" id="10072016at2759"/>
<reference evidence="2 3" key="1">
    <citation type="journal article" date="2018" name="Nat. Ecol. Evol.">
        <title>Pezizomycetes genomes reveal the molecular basis of ectomycorrhizal truffle lifestyle.</title>
        <authorList>
            <person name="Murat C."/>
            <person name="Payen T."/>
            <person name="Noel B."/>
            <person name="Kuo A."/>
            <person name="Morin E."/>
            <person name="Chen J."/>
            <person name="Kohler A."/>
            <person name="Krizsan K."/>
            <person name="Balestrini R."/>
            <person name="Da Silva C."/>
            <person name="Montanini B."/>
            <person name="Hainaut M."/>
            <person name="Levati E."/>
            <person name="Barry K.W."/>
            <person name="Belfiori B."/>
            <person name="Cichocki N."/>
            <person name="Clum A."/>
            <person name="Dockter R.B."/>
            <person name="Fauchery L."/>
            <person name="Guy J."/>
            <person name="Iotti M."/>
            <person name="Le Tacon F."/>
            <person name="Lindquist E.A."/>
            <person name="Lipzen A."/>
            <person name="Malagnac F."/>
            <person name="Mello A."/>
            <person name="Molinier V."/>
            <person name="Miyauchi S."/>
            <person name="Poulain J."/>
            <person name="Riccioni C."/>
            <person name="Rubini A."/>
            <person name="Sitrit Y."/>
            <person name="Splivallo R."/>
            <person name="Traeger S."/>
            <person name="Wang M."/>
            <person name="Zifcakova L."/>
            <person name="Wipf D."/>
            <person name="Zambonelli A."/>
            <person name="Paolocci F."/>
            <person name="Nowrousian M."/>
            <person name="Ottonello S."/>
            <person name="Baldrian P."/>
            <person name="Spatafora J.W."/>
            <person name="Henrissat B."/>
            <person name="Nagy L.G."/>
            <person name="Aury J.M."/>
            <person name="Wincker P."/>
            <person name="Grigoriev I.V."/>
            <person name="Bonfante P."/>
            <person name="Martin F.M."/>
        </authorList>
    </citation>
    <scope>NUCLEOTIDE SEQUENCE [LARGE SCALE GENOMIC DNA]</scope>
    <source>
        <strain evidence="2 3">CCBAS932</strain>
    </source>
</reference>
<feature type="domain" description="DDE-1" evidence="1">
    <location>
        <begin position="1"/>
        <end position="82"/>
    </location>
</feature>
<proteinExistence type="predicted"/>
<feature type="non-terminal residue" evidence="2">
    <location>
        <position position="99"/>
    </location>
</feature>
<organism evidence="2 3">
    <name type="scientific">Morchella conica CCBAS932</name>
    <dbReference type="NCBI Taxonomy" id="1392247"/>
    <lineage>
        <taxon>Eukaryota</taxon>
        <taxon>Fungi</taxon>
        <taxon>Dikarya</taxon>
        <taxon>Ascomycota</taxon>
        <taxon>Pezizomycotina</taxon>
        <taxon>Pezizomycetes</taxon>
        <taxon>Pezizales</taxon>
        <taxon>Morchellaceae</taxon>
        <taxon>Morchella</taxon>
    </lineage>
</organism>
<dbReference type="AlphaFoldDB" id="A0A3N4KC00"/>
<evidence type="ECO:0000313" key="2">
    <source>
        <dbReference type="EMBL" id="RPB06842.1"/>
    </source>
</evidence>
<protein>
    <submittedName>
        <fullName evidence="2">CENP-B protein</fullName>
    </submittedName>
</protein>
<evidence type="ECO:0000313" key="3">
    <source>
        <dbReference type="Proteomes" id="UP000277580"/>
    </source>
</evidence>